<evidence type="ECO:0000256" key="1">
    <source>
        <dbReference type="ARBA" id="ARBA00022723"/>
    </source>
</evidence>
<dbReference type="InterPro" id="IPR003656">
    <property type="entry name" value="Znf_BED"/>
</dbReference>
<name>A0A1S3NXL8_SALSA</name>
<evidence type="ECO:0000256" key="4">
    <source>
        <dbReference type="PROSITE-ProRule" id="PRU00027"/>
    </source>
</evidence>
<keyword evidence="1" id="KW-0479">Metal-binding</keyword>
<organism evidence="7 8">
    <name type="scientific">Salmo salar</name>
    <name type="common">Atlantic salmon</name>
    <dbReference type="NCBI Taxonomy" id="8030"/>
    <lineage>
        <taxon>Eukaryota</taxon>
        <taxon>Metazoa</taxon>
        <taxon>Chordata</taxon>
        <taxon>Craniata</taxon>
        <taxon>Vertebrata</taxon>
        <taxon>Euteleostomi</taxon>
        <taxon>Actinopterygii</taxon>
        <taxon>Neopterygii</taxon>
        <taxon>Teleostei</taxon>
        <taxon>Protacanthopterygii</taxon>
        <taxon>Salmoniformes</taxon>
        <taxon>Salmonidae</taxon>
        <taxon>Salmoninae</taxon>
        <taxon>Salmo</taxon>
    </lineage>
</organism>
<dbReference type="GO" id="GO:0003677">
    <property type="term" value="F:DNA binding"/>
    <property type="evidence" value="ECO:0007669"/>
    <property type="project" value="InterPro"/>
</dbReference>
<proteinExistence type="predicted"/>
<dbReference type="SMART" id="SM00614">
    <property type="entry name" value="ZnF_BED"/>
    <property type="match status" value="1"/>
</dbReference>
<reference evidence="8" key="1">
    <citation type="submission" date="2025-08" db="UniProtKB">
        <authorList>
            <consortium name="RefSeq"/>
        </authorList>
    </citation>
    <scope>IDENTIFICATION</scope>
</reference>
<gene>
    <name evidence="8" type="primary">LOC106582017</name>
</gene>
<evidence type="ECO:0000313" key="8">
    <source>
        <dbReference type="RefSeq" id="XP_014020132.2"/>
    </source>
</evidence>
<dbReference type="GO" id="GO:0008270">
    <property type="term" value="F:zinc ion binding"/>
    <property type="evidence" value="ECO:0007669"/>
    <property type="project" value="UniProtKB-KW"/>
</dbReference>
<feature type="region of interest" description="Disordered" evidence="5">
    <location>
        <begin position="176"/>
        <end position="205"/>
    </location>
</feature>
<dbReference type="InterPro" id="IPR036236">
    <property type="entry name" value="Znf_C2H2_sf"/>
</dbReference>
<dbReference type="Pfam" id="PF02892">
    <property type="entry name" value="zf-BED"/>
    <property type="match status" value="1"/>
</dbReference>
<sequence>MERKKHTTENQNLTQKIQSRELRIVKNLANVKSNVWNHFGVIVNADKQLVDGFAACKKCKRVLAYDSQRTGTSSLKKHIGRCTTSKLKREAAIKAEKTMSKSTYEEEEDEEEDEHLTKTGMSKQDPNTSEVAMTEDGAAEQFEFQYGLEGPTFKNDNGECSKSHLSIIKVEQLDPLLPDQNNSSCGSGSPGDPGPPGSSGFGSSMSPAAQFFRKCHQAGCTQFIFSEFASRLNTITERISSQQASEEDFNLTLKVLEASGMLPEIFAKRDQEMEKRLKDLQRETESVRTARSAMRDACVMSVTPS</sequence>
<feature type="region of interest" description="Disordered" evidence="5">
    <location>
        <begin position="96"/>
        <end position="131"/>
    </location>
</feature>
<dbReference type="RefSeq" id="XP_014020132.2">
    <property type="nucleotide sequence ID" value="XM_014164657.2"/>
</dbReference>
<keyword evidence="3" id="KW-0862">Zinc</keyword>
<feature type="compositionally biased region" description="Polar residues" evidence="5">
    <location>
        <begin position="119"/>
        <end position="131"/>
    </location>
</feature>
<evidence type="ECO:0000256" key="5">
    <source>
        <dbReference type="SAM" id="MobiDB-lite"/>
    </source>
</evidence>
<keyword evidence="2 4" id="KW-0863">Zinc-finger</keyword>
<keyword evidence="7" id="KW-1185">Reference proteome</keyword>
<evidence type="ECO:0000259" key="6">
    <source>
        <dbReference type="PROSITE" id="PS50808"/>
    </source>
</evidence>
<feature type="domain" description="BED-type" evidence="6">
    <location>
        <begin position="30"/>
        <end position="90"/>
    </location>
</feature>
<protein>
    <submittedName>
        <fullName evidence="8">Uncharacterized protein isoform X2</fullName>
    </submittedName>
</protein>
<evidence type="ECO:0000256" key="3">
    <source>
        <dbReference type="ARBA" id="ARBA00022833"/>
    </source>
</evidence>
<evidence type="ECO:0000313" key="7">
    <source>
        <dbReference type="Proteomes" id="UP001652741"/>
    </source>
</evidence>
<dbReference type="PROSITE" id="PS50808">
    <property type="entry name" value="ZF_BED"/>
    <property type="match status" value="1"/>
</dbReference>
<dbReference type="Proteomes" id="UP001652741">
    <property type="component" value="Chromosome ssa21"/>
</dbReference>
<dbReference type="AlphaFoldDB" id="A0A1S3NXL8"/>
<dbReference type="GeneID" id="106582017"/>
<accession>A0A1S3NXL8</accession>
<dbReference type="SUPFAM" id="SSF57667">
    <property type="entry name" value="beta-beta-alpha zinc fingers"/>
    <property type="match status" value="1"/>
</dbReference>
<feature type="compositionally biased region" description="Acidic residues" evidence="5">
    <location>
        <begin position="105"/>
        <end position="114"/>
    </location>
</feature>
<evidence type="ECO:0000256" key="2">
    <source>
        <dbReference type="ARBA" id="ARBA00022771"/>
    </source>
</evidence>
<dbReference type="KEGG" id="sasa:106582017"/>